<gene>
    <name evidence="1" type="ORF">V5J35_004633</name>
</gene>
<name>A0ABV2SNW7_9GAMM</name>
<organism evidence="1 2">
    <name type="scientific">Endozoicomonas lisbonensis</name>
    <dbReference type="NCBI Taxonomy" id="3120522"/>
    <lineage>
        <taxon>Bacteria</taxon>
        <taxon>Pseudomonadati</taxon>
        <taxon>Pseudomonadota</taxon>
        <taxon>Gammaproteobacteria</taxon>
        <taxon>Oceanospirillales</taxon>
        <taxon>Endozoicomonadaceae</taxon>
        <taxon>Endozoicomonas</taxon>
    </lineage>
</organism>
<evidence type="ECO:0000313" key="2">
    <source>
        <dbReference type="Proteomes" id="UP001549366"/>
    </source>
</evidence>
<protein>
    <submittedName>
        <fullName evidence="1">Uncharacterized protein</fullName>
    </submittedName>
</protein>
<dbReference type="RefSeq" id="WP_354009425.1">
    <property type="nucleotide sequence ID" value="NZ_JBEWTA010000001.1"/>
</dbReference>
<evidence type="ECO:0000313" key="1">
    <source>
        <dbReference type="EMBL" id="MET4759441.1"/>
    </source>
</evidence>
<proteinExistence type="predicted"/>
<dbReference type="Proteomes" id="UP001549366">
    <property type="component" value="Unassembled WGS sequence"/>
</dbReference>
<comment type="caution">
    <text evidence="1">The sequence shown here is derived from an EMBL/GenBank/DDBJ whole genome shotgun (WGS) entry which is preliminary data.</text>
</comment>
<keyword evidence="2" id="KW-1185">Reference proteome</keyword>
<dbReference type="EMBL" id="JBEWTB010000002">
    <property type="protein sequence ID" value="MET4759441.1"/>
    <property type="molecule type" value="Genomic_DNA"/>
</dbReference>
<reference evidence="1 2" key="1">
    <citation type="submission" date="2024-06" db="EMBL/GenBank/DDBJ databases">
        <title>Genomic Encyclopedia of Type Strains, Phase V (KMG-V): Genome sequencing to study the core and pangenomes of soil and plant-associated prokaryotes.</title>
        <authorList>
            <person name="Whitman W."/>
        </authorList>
    </citation>
    <scope>NUCLEOTIDE SEQUENCE [LARGE SCALE GENOMIC DNA]</scope>
    <source>
        <strain evidence="1 2">NE40</strain>
    </source>
</reference>
<sequence length="100" mass="11503">MSRGYSLESSSHKALFYHALSHNHDELTEMGEIKEKLAEEAEVKLVMNEGERSIYFWVSEGELIAEFTGNHGWFFRNRNKTDVTVILSTGGEYSTMKRVL</sequence>
<accession>A0ABV2SNW7</accession>